<dbReference type="GO" id="GO:2000031">
    <property type="term" value="P:regulation of salicylic acid mediated signaling pathway"/>
    <property type="evidence" value="ECO:0007669"/>
    <property type="project" value="InterPro"/>
</dbReference>
<dbReference type="InterPro" id="IPR038538">
    <property type="entry name" value="MTERF_sf"/>
</dbReference>
<evidence type="ECO:0000259" key="4">
    <source>
        <dbReference type="PROSITE" id="PS51412"/>
    </source>
</evidence>
<dbReference type="Pfam" id="PF02536">
    <property type="entry name" value="mTERF"/>
    <property type="match status" value="1"/>
</dbReference>
<dbReference type="GO" id="GO:0005886">
    <property type="term" value="C:plasma membrane"/>
    <property type="evidence" value="ECO:0007669"/>
    <property type="project" value="TreeGrafter"/>
</dbReference>
<feature type="domain" description="MACPF" evidence="4">
    <location>
        <begin position="1"/>
        <end position="322"/>
    </location>
</feature>
<dbReference type="PROSITE" id="PS51412">
    <property type="entry name" value="MACPF_2"/>
    <property type="match status" value="1"/>
</dbReference>
<accession>A0A1J7GTM5</accession>
<evidence type="ECO:0000256" key="1">
    <source>
        <dbReference type="ARBA" id="ARBA00007692"/>
    </source>
</evidence>
<dbReference type="InterPro" id="IPR044663">
    <property type="entry name" value="CAD1/NSL1-like"/>
</dbReference>
<dbReference type="Gramene" id="OIV93448">
    <property type="protein sequence ID" value="OIV93448"/>
    <property type="gene ID" value="TanjilG_10080"/>
</dbReference>
<keyword evidence="2" id="KW-0806">Transcription termination</keyword>
<comment type="similarity">
    <text evidence="1">Belongs to the mTERF family.</text>
</comment>
<keyword evidence="6" id="KW-1185">Reference proteome</keyword>
<dbReference type="InterPro" id="IPR020864">
    <property type="entry name" value="MACPF"/>
</dbReference>
<dbReference type="GO" id="GO:0003676">
    <property type="term" value="F:nucleic acid binding"/>
    <property type="evidence" value="ECO:0007669"/>
    <property type="project" value="InterPro"/>
</dbReference>
<dbReference type="STRING" id="3871.A0A1J7GTM5"/>
<dbReference type="EMBL" id="CM007378">
    <property type="protein sequence ID" value="OIV93448.1"/>
    <property type="molecule type" value="Genomic_DNA"/>
</dbReference>
<evidence type="ECO:0000313" key="5">
    <source>
        <dbReference type="EMBL" id="OIV93448.1"/>
    </source>
</evidence>
<dbReference type="SMART" id="SM00733">
    <property type="entry name" value="Mterf"/>
    <property type="match status" value="3"/>
</dbReference>
<dbReference type="PANTHER" id="PTHR33199">
    <property type="entry name" value="MACPF DOMAIN-CONTAINING PROTEIN CAD1"/>
    <property type="match status" value="1"/>
</dbReference>
<dbReference type="InterPro" id="IPR003690">
    <property type="entry name" value="MTERF"/>
</dbReference>
<dbReference type="Gene3D" id="1.25.70.10">
    <property type="entry name" value="Transcription termination factor 3, mitochondrial"/>
    <property type="match status" value="1"/>
</dbReference>
<proteinExistence type="inferred from homology"/>
<dbReference type="AlphaFoldDB" id="A0A1J7GTM5"/>
<evidence type="ECO:0000256" key="2">
    <source>
        <dbReference type="ARBA" id="ARBA00022472"/>
    </source>
</evidence>
<gene>
    <name evidence="5" type="ORF">TanjilG_10080</name>
</gene>
<dbReference type="GO" id="GO:0006353">
    <property type="term" value="P:DNA-templated transcription termination"/>
    <property type="evidence" value="ECO:0007669"/>
    <property type="project" value="UniProtKB-KW"/>
</dbReference>
<dbReference type="Pfam" id="PF01823">
    <property type="entry name" value="MACPF"/>
    <property type="match status" value="1"/>
</dbReference>
<keyword evidence="3" id="KW-0809">Transit peptide</keyword>
<dbReference type="GO" id="GO:0009626">
    <property type="term" value="P:plant-type hypersensitive response"/>
    <property type="evidence" value="ECO:0007669"/>
    <property type="project" value="TreeGrafter"/>
</dbReference>
<name>A0A1J7GTM5_LUPAN</name>
<keyword evidence="2" id="KW-0804">Transcription</keyword>
<dbReference type="SMART" id="SM00457">
    <property type="entry name" value="MACPF"/>
    <property type="match status" value="1"/>
</dbReference>
<dbReference type="OMA" id="IMLHVKF"/>
<evidence type="ECO:0000313" key="6">
    <source>
        <dbReference type="Proteomes" id="UP000188354"/>
    </source>
</evidence>
<reference evidence="5 6" key="1">
    <citation type="journal article" date="2017" name="Plant Biotechnol. J.">
        <title>A comprehensive draft genome sequence for lupin (Lupinus angustifolius), an emerging health food: insights into plant-microbe interactions and legume evolution.</title>
        <authorList>
            <person name="Hane J.K."/>
            <person name="Ming Y."/>
            <person name="Kamphuis L.G."/>
            <person name="Nelson M.N."/>
            <person name="Garg G."/>
            <person name="Atkins C.A."/>
            <person name="Bayer P.E."/>
            <person name="Bravo A."/>
            <person name="Bringans S."/>
            <person name="Cannon S."/>
            <person name="Edwards D."/>
            <person name="Foley R."/>
            <person name="Gao L.L."/>
            <person name="Harrison M.J."/>
            <person name="Huang W."/>
            <person name="Hurgobin B."/>
            <person name="Li S."/>
            <person name="Liu C.W."/>
            <person name="McGrath A."/>
            <person name="Morahan G."/>
            <person name="Murray J."/>
            <person name="Weller J."/>
            <person name="Jian J."/>
            <person name="Singh K.B."/>
        </authorList>
    </citation>
    <scope>NUCLEOTIDE SEQUENCE [LARGE SCALE GENOMIC DNA]</scope>
    <source>
        <strain evidence="6">cv. Tanjil</strain>
        <tissue evidence="5">Whole plant</tissue>
    </source>
</reference>
<evidence type="ECO:0000256" key="3">
    <source>
        <dbReference type="ARBA" id="ARBA00022946"/>
    </source>
</evidence>
<dbReference type="Proteomes" id="UP000188354">
    <property type="component" value="Chromosome LG18"/>
</dbReference>
<keyword evidence="2" id="KW-0805">Transcription regulation</keyword>
<sequence>MDEEIVEKALKSLGKGFDLASDFRLKFCKGEERLVVLNETERREIMVPGFGPVRDVSIDIKCDKGDRIRYQSDILTFTQMSELFNQKSSIPGKIPSGCFNAVFGFDEGSWASDAAKTKYLGLDGYFITLFNIHIDRYPLILSKQVLEAVPSSWDPPALARFIEKFGTHIIVGLSIGGKDLVLVKQDVSSNLGPSELKNHLDNLGDQLFNGTCNFVSKTKDQRYKAPQAFDVFGSQIVAFNSSTSICSKDGITVICLKRGGNTQVRNHCEWILTVPNKPDAVDYSFIPITSLLKAAPGRGFLSHAINLYLRYKPPMSDLAYFLDFQGHKLWAPIHNDLPISPTTNRTTTSPSLTFNFMGPKLYVNTAQVIVGKRPITGMRLFLEGMKCNRLAIHLQHLLNTPMMLNNKIEDTTIWSEENSDVNFFEAINGKKFSHICTAPVKYNPSWTYDHKNVAFMVTGAQLDVKKHDSKSVLQLRLMFSKVSNSIVVKSIWTQGSSGVSQKSGIFSAIISTSISSDKDQKNHDVVVDSSVFPTGPPVPVQTQKLLKFVDTSQLCKGPQDSPGHWLATGARLILDKGKIIGLPLKAKLFLQQYFFSLKLKIEPEGFARVVERMPQVVSLHQNVIMNPVEFLLGKGISANDVASMVIKCPQLVALRVELVKINYYFFKSEMGRSIPELLEFPEYFLYSLESRIKLRYQRLKTKGIRCSLNWMLNCSDQRFEERLQGNYIETESAGPSFCMGRKLELPGNVIVSDDEEESDDEVLYRRIVSL</sequence>
<protein>
    <recommendedName>
        <fullName evidence="4">MACPF domain-containing protein</fullName>
    </recommendedName>
</protein>
<organism evidence="5 6">
    <name type="scientific">Lupinus angustifolius</name>
    <name type="common">Narrow-leaved blue lupine</name>
    <dbReference type="NCBI Taxonomy" id="3871"/>
    <lineage>
        <taxon>Eukaryota</taxon>
        <taxon>Viridiplantae</taxon>
        <taxon>Streptophyta</taxon>
        <taxon>Embryophyta</taxon>
        <taxon>Tracheophyta</taxon>
        <taxon>Spermatophyta</taxon>
        <taxon>Magnoliopsida</taxon>
        <taxon>eudicotyledons</taxon>
        <taxon>Gunneridae</taxon>
        <taxon>Pentapetalae</taxon>
        <taxon>rosids</taxon>
        <taxon>fabids</taxon>
        <taxon>Fabales</taxon>
        <taxon>Fabaceae</taxon>
        <taxon>Papilionoideae</taxon>
        <taxon>50 kb inversion clade</taxon>
        <taxon>genistoids sensu lato</taxon>
        <taxon>core genistoids</taxon>
        <taxon>Genisteae</taxon>
        <taxon>Lupinus</taxon>
    </lineage>
</organism>
<dbReference type="PANTHER" id="PTHR33199:SF4">
    <property type="entry name" value="OS02G0736300 PROTEIN"/>
    <property type="match status" value="1"/>
</dbReference>